<protein>
    <recommendedName>
        <fullName evidence="1">F-box domain-containing protein</fullName>
    </recommendedName>
</protein>
<accession>A0AAW1CFN2</accession>
<dbReference type="EMBL" id="JAPXFL010000022">
    <property type="protein sequence ID" value="KAK9497036.1"/>
    <property type="molecule type" value="Genomic_DNA"/>
</dbReference>
<dbReference type="Proteomes" id="UP001461498">
    <property type="component" value="Unassembled WGS sequence"/>
</dbReference>
<dbReference type="SMART" id="SM00256">
    <property type="entry name" value="FBOX"/>
    <property type="match status" value="1"/>
</dbReference>
<dbReference type="InterPro" id="IPR036047">
    <property type="entry name" value="F-box-like_dom_sf"/>
</dbReference>
<proteinExistence type="predicted"/>
<organism evidence="2 3">
    <name type="scientific">Rhynocoris fuscipes</name>
    <dbReference type="NCBI Taxonomy" id="488301"/>
    <lineage>
        <taxon>Eukaryota</taxon>
        <taxon>Metazoa</taxon>
        <taxon>Ecdysozoa</taxon>
        <taxon>Arthropoda</taxon>
        <taxon>Hexapoda</taxon>
        <taxon>Insecta</taxon>
        <taxon>Pterygota</taxon>
        <taxon>Neoptera</taxon>
        <taxon>Paraneoptera</taxon>
        <taxon>Hemiptera</taxon>
        <taxon>Heteroptera</taxon>
        <taxon>Panheteroptera</taxon>
        <taxon>Cimicomorpha</taxon>
        <taxon>Reduviidae</taxon>
        <taxon>Harpactorinae</taxon>
        <taxon>Harpactorini</taxon>
        <taxon>Rhynocoris</taxon>
    </lineage>
</organism>
<dbReference type="SUPFAM" id="SSF50969">
    <property type="entry name" value="YVTN repeat-like/Quinoprotein amine dehydrogenase"/>
    <property type="match status" value="1"/>
</dbReference>
<gene>
    <name evidence="2" type="ORF">O3M35_012826</name>
</gene>
<keyword evidence="3" id="KW-1185">Reference proteome</keyword>
<evidence type="ECO:0000313" key="2">
    <source>
        <dbReference type="EMBL" id="KAK9497036.1"/>
    </source>
</evidence>
<dbReference type="Gene3D" id="1.20.1280.50">
    <property type="match status" value="1"/>
</dbReference>
<reference evidence="2 3" key="1">
    <citation type="submission" date="2022-12" db="EMBL/GenBank/DDBJ databases">
        <title>Chromosome-level genome assembly of true bugs.</title>
        <authorList>
            <person name="Ma L."/>
            <person name="Li H."/>
        </authorList>
    </citation>
    <scope>NUCLEOTIDE SEQUENCE [LARGE SCALE GENOMIC DNA]</scope>
    <source>
        <strain evidence="2">Lab_2022b</strain>
    </source>
</reference>
<evidence type="ECO:0000313" key="3">
    <source>
        <dbReference type="Proteomes" id="UP001461498"/>
    </source>
</evidence>
<dbReference type="PROSITE" id="PS50181">
    <property type="entry name" value="FBOX"/>
    <property type="match status" value="1"/>
</dbReference>
<dbReference type="Pfam" id="PF12937">
    <property type="entry name" value="F-box-like"/>
    <property type="match status" value="1"/>
</dbReference>
<dbReference type="AlphaFoldDB" id="A0AAW1CFN2"/>
<feature type="domain" description="F-box" evidence="1">
    <location>
        <begin position="13"/>
        <end position="59"/>
    </location>
</feature>
<comment type="caution">
    <text evidence="2">The sequence shown here is derived from an EMBL/GenBank/DDBJ whole genome shotgun (WGS) entry which is preliminary data.</text>
</comment>
<evidence type="ECO:0000259" key="1">
    <source>
        <dbReference type="PROSITE" id="PS50181"/>
    </source>
</evidence>
<dbReference type="InterPro" id="IPR001810">
    <property type="entry name" value="F-box_dom"/>
</dbReference>
<name>A0AAW1CFN2_9HEMI</name>
<dbReference type="SUPFAM" id="SSF81383">
    <property type="entry name" value="F-box domain"/>
    <property type="match status" value="1"/>
</dbReference>
<dbReference type="InterPro" id="IPR011044">
    <property type="entry name" value="Quino_amine_DH_bsu"/>
</dbReference>
<sequence>MEKQNEEEKDSNFDLLLSLPKELGLKVLTYLSGQELSTVCKVSKNWRELANCNLLWKKLCSMESICDLNDSITEQIESENDGNDLEPQCRWSKIYVEKMRLYSNWAGDNYTWMSIDQEKQSTYKAINSSVDVYNNILAVAYWVDSVPTVDIFDIKSNCLQQLQTISLPFTIDRDSVGVCINGSLLVIELSNISVIYKYENGKFIYEILVVPDMKTICPTGEDQQFVQNYHNCVRCWTLCLAGRFIWYQATSAIIIYDRNTQTFRNMDDILQVVAVDIHGELIVVQCPHSVRVFYVDGKLLYTYSANTNMFYTGLVMSSTSFAFLQSEDFSDPHVVQVELRTWKIYRETQLRVYRVTLHKNAIFLLSQDPFSLTSMSHGDVKWRNSIRGTKYLRPGKDFFTVICSRYIFVCPSLARLDVFSLYDVNSGDHLYDTTLGASSYNIQTVSDSCLVVYSKKSAINIRSYV</sequence>